<name>A0A5B7EPL7_PORTR</name>
<dbReference type="Proteomes" id="UP000324222">
    <property type="component" value="Unassembled WGS sequence"/>
</dbReference>
<gene>
    <name evidence="2" type="primary">pol_54</name>
    <name evidence="2" type="ORF">E2C01_027719</name>
</gene>
<feature type="compositionally biased region" description="Basic and acidic residues" evidence="1">
    <location>
        <begin position="281"/>
        <end position="292"/>
    </location>
</feature>
<sequence>MWRKERGRAVREILSGIPDGPPNTPPNLKAFWVGHFQRPSGNETHDEIKAAIRSTKAATAPGPDGRGLEGIRALDIRKLGWAFNALILLKEVPWSWAKGRTTLILKKPEAEEPNDVALTAFTPRGLQASIDALVIEAGRVGLEVGHSKCTTMNIIGDGKRKRWLVDPSIFRAGGEELRALRPDETYRYLGLEVGPAMGRAEPGWALAALVRDLGALQKAPLKPQQKLWALCNVIMPKHLYARILGKSTKSTLRRFDNEVKKFVRKALHLPRDTPNVALHAGPKERVPGEALK</sequence>
<comment type="caution">
    <text evidence="2">The sequence shown here is derived from an EMBL/GenBank/DDBJ whole genome shotgun (WGS) entry which is preliminary data.</text>
</comment>
<evidence type="ECO:0000313" key="3">
    <source>
        <dbReference type="Proteomes" id="UP000324222"/>
    </source>
</evidence>
<dbReference type="EMBL" id="VSRR010003031">
    <property type="protein sequence ID" value="MPC34334.1"/>
    <property type="molecule type" value="Genomic_DNA"/>
</dbReference>
<reference evidence="2 3" key="1">
    <citation type="submission" date="2019-05" db="EMBL/GenBank/DDBJ databases">
        <title>Another draft genome of Portunus trituberculatus and its Hox gene families provides insights of decapod evolution.</title>
        <authorList>
            <person name="Jeong J.-H."/>
            <person name="Song I."/>
            <person name="Kim S."/>
            <person name="Choi T."/>
            <person name="Kim D."/>
            <person name="Ryu S."/>
            <person name="Kim W."/>
        </authorList>
    </citation>
    <scope>NUCLEOTIDE SEQUENCE [LARGE SCALE GENOMIC DNA]</scope>
    <source>
        <tissue evidence="2">Muscle</tissue>
    </source>
</reference>
<keyword evidence="3" id="KW-1185">Reference proteome</keyword>
<dbReference type="AlphaFoldDB" id="A0A5B7EPL7"/>
<feature type="region of interest" description="Disordered" evidence="1">
    <location>
        <begin position="273"/>
        <end position="292"/>
    </location>
</feature>
<evidence type="ECO:0000256" key="1">
    <source>
        <dbReference type="SAM" id="MobiDB-lite"/>
    </source>
</evidence>
<evidence type="ECO:0000313" key="2">
    <source>
        <dbReference type="EMBL" id="MPC34334.1"/>
    </source>
</evidence>
<protein>
    <submittedName>
        <fullName evidence="2">Retrovirus-related Pol polyprotein from type-2 retrotransposable element R2DM</fullName>
    </submittedName>
</protein>
<accession>A0A5B7EPL7</accession>
<proteinExistence type="predicted"/>
<organism evidence="2 3">
    <name type="scientific">Portunus trituberculatus</name>
    <name type="common">Swimming crab</name>
    <name type="synonym">Neptunus trituberculatus</name>
    <dbReference type="NCBI Taxonomy" id="210409"/>
    <lineage>
        <taxon>Eukaryota</taxon>
        <taxon>Metazoa</taxon>
        <taxon>Ecdysozoa</taxon>
        <taxon>Arthropoda</taxon>
        <taxon>Crustacea</taxon>
        <taxon>Multicrustacea</taxon>
        <taxon>Malacostraca</taxon>
        <taxon>Eumalacostraca</taxon>
        <taxon>Eucarida</taxon>
        <taxon>Decapoda</taxon>
        <taxon>Pleocyemata</taxon>
        <taxon>Brachyura</taxon>
        <taxon>Eubrachyura</taxon>
        <taxon>Portunoidea</taxon>
        <taxon>Portunidae</taxon>
        <taxon>Portuninae</taxon>
        <taxon>Portunus</taxon>
    </lineage>
</organism>